<dbReference type="EMBL" id="JAFBEE010000018">
    <property type="protein sequence ID" value="MBM7615833.1"/>
    <property type="molecule type" value="Genomic_DNA"/>
</dbReference>
<feature type="transmembrane region" description="Helical" evidence="1">
    <location>
        <begin position="42"/>
        <end position="69"/>
    </location>
</feature>
<accession>A0ABS2NSA1</accession>
<evidence type="ECO:0000313" key="4">
    <source>
        <dbReference type="Proteomes" id="UP001314796"/>
    </source>
</evidence>
<dbReference type="InterPro" id="IPR011642">
    <property type="entry name" value="Gate_dom"/>
</dbReference>
<keyword evidence="1" id="KW-0472">Membrane</keyword>
<comment type="caution">
    <text evidence="3">The sequence shown here is derived from an EMBL/GenBank/DDBJ whole genome shotgun (WGS) entry which is preliminary data.</text>
</comment>
<proteinExistence type="predicted"/>
<keyword evidence="4" id="KW-1185">Reference proteome</keyword>
<dbReference type="Proteomes" id="UP001314796">
    <property type="component" value="Unassembled WGS sequence"/>
</dbReference>
<keyword evidence="1" id="KW-1133">Transmembrane helix</keyword>
<feature type="transmembrane region" description="Helical" evidence="1">
    <location>
        <begin position="297"/>
        <end position="321"/>
    </location>
</feature>
<feature type="domain" description="Nucleoside transporter/FeoB GTPase Gate" evidence="2">
    <location>
        <begin position="47"/>
        <end position="137"/>
    </location>
</feature>
<dbReference type="Pfam" id="PF07670">
    <property type="entry name" value="Gate"/>
    <property type="match status" value="2"/>
</dbReference>
<keyword evidence="1" id="KW-0812">Transmembrane</keyword>
<protein>
    <submittedName>
        <fullName evidence="3">Sporulation integral membrane protein YlbJ</fullName>
    </submittedName>
</protein>
<evidence type="ECO:0000256" key="1">
    <source>
        <dbReference type="SAM" id="Phobius"/>
    </source>
</evidence>
<dbReference type="NCBIfam" id="TIGR02871">
    <property type="entry name" value="spore_ylbJ"/>
    <property type="match status" value="1"/>
</dbReference>
<evidence type="ECO:0000313" key="3">
    <source>
        <dbReference type="EMBL" id="MBM7615833.1"/>
    </source>
</evidence>
<feature type="transmembrane region" description="Helical" evidence="1">
    <location>
        <begin position="154"/>
        <end position="174"/>
    </location>
</feature>
<feature type="transmembrane region" description="Helical" evidence="1">
    <location>
        <begin position="220"/>
        <end position="240"/>
    </location>
</feature>
<gene>
    <name evidence="3" type="ORF">JOC73_002407</name>
</gene>
<feature type="domain" description="Nucleoside transporter/FeoB GTPase Gate" evidence="2">
    <location>
        <begin position="224"/>
        <end position="320"/>
    </location>
</feature>
<feature type="transmembrane region" description="Helical" evidence="1">
    <location>
        <begin position="385"/>
        <end position="406"/>
    </location>
</feature>
<reference evidence="3 4" key="1">
    <citation type="submission" date="2021-01" db="EMBL/GenBank/DDBJ databases">
        <title>Genomic Encyclopedia of Type Strains, Phase IV (KMG-IV): sequencing the most valuable type-strain genomes for metagenomic binning, comparative biology and taxonomic classification.</title>
        <authorList>
            <person name="Goeker M."/>
        </authorList>
    </citation>
    <scope>NUCLEOTIDE SEQUENCE [LARGE SCALE GENOMIC DNA]</scope>
    <source>
        <strain evidence="3 4">DSM 25890</strain>
    </source>
</reference>
<feature type="transmembrane region" description="Helical" evidence="1">
    <location>
        <begin position="126"/>
        <end position="147"/>
    </location>
</feature>
<dbReference type="InterPro" id="IPR014226">
    <property type="entry name" value="Spore_IM_YlbJ"/>
</dbReference>
<dbReference type="RefSeq" id="WP_207755105.1">
    <property type="nucleotide sequence ID" value="NZ_JAFBEE010000018.1"/>
</dbReference>
<organism evidence="3 4">
    <name type="scientific">Alkaliphilus hydrothermalis</name>
    <dbReference type="NCBI Taxonomy" id="1482730"/>
    <lineage>
        <taxon>Bacteria</taxon>
        <taxon>Bacillati</taxon>
        <taxon>Bacillota</taxon>
        <taxon>Clostridia</taxon>
        <taxon>Peptostreptococcales</taxon>
        <taxon>Natronincolaceae</taxon>
        <taxon>Alkaliphilus</taxon>
    </lineage>
</organism>
<sequence>MPVKSKIKYYLNTYLAVFVVFFFVLTIVLYPEQSVKSAYEGLITWVTIVLPALLPFFVGAELLIGLGVVKFIGVLLEPLMRPLFNVPGEGSFAFTMSVTSGYPVGAKIISKLRLDNQITLVEAQRLVAFCSTSGPLFLMGAVGVGMFKSKEIGYYLAITHYIAAISVGLVFAFYKRSATSTVPVPREKNRIRQAFRQLAISRKQNPPFGLLMGNAVRESFNTMLMVGGFIIMFSVIINILNEVGIVEVFSYFFYILLKPLNMSLSMIQSLMVGFFEITIGSKMVVENIHSTVLTKMAVTAFIMAWSGFSIHAQCISIIGATDINTTLYMGAKLLHGIFAAAIVYLLYPFASNFLPFSRPVFHQQYLLNLTYPQQFYNTLKFSLEIFVVIVIVLLVTSIFLSLLLSLSQWFKRKR</sequence>
<name>A0ABS2NSA1_9FIRM</name>
<feature type="transmembrane region" description="Helical" evidence="1">
    <location>
        <begin position="333"/>
        <end position="350"/>
    </location>
</feature>
<evidence type="ECO:0000259" key="2">
    <source>
        <dbReference type="Pfam" id="PF07670"/>
    </source>
</evidence>
<feature type="transmembrane region" description="Helical" evidence="1">
    <location>
        <begin position="9"/>
        <end position="30"/>
    </location>
</feature>